<name>A7A6V3_BIFAD</name>
<evidence type="ECO:0000313" key="1">
    <source>
        <dbReference type="EMBL" id="EDN82536.1"/>
    </source>
</evidence>
<dbReference type="Proteomes" id="UP000003773">
    <property type="component" value="Unassembled WGS sequence"/>
</dbReference>
<protein>
    <submittedName>
        <fullName evidence="1">Uncharacterized protein</fullName>
    </submittedName>
</protein>
<accession>A7A6V3</accession>
<dbReference type="HOGENOM" id="CLU_3340720_0_0_11"/>
<reference evidence="1 2" key="2">
    <citation type="submission" date="2007-05" db="EMBL/GenBank/DDBJ databases">
        <title>Draft genome sequence of Bifidobacterium adolescentis (L2-32).</title>
        <authorList>
            <person name="Sudarsanam P."/>
            <person name="Ley R."/>
            <person name="Guruge J."/>
            <person name="Turnbaugh P.J."/>
            <person name="Mahowald M."/>
            <person name="Liep D."/>
            <person name="Gordon J."/>
        </authorList>
    </citation>
    <scope>NUCLEOTIDE SEQUENCE [LARGE SCALE GENOMIC DNA]</scope>
    <source>
        <strain evidence="1 2">L2-32</strain>
    </source>
</reference>
<dbReference type="EMBL" id="AAXD02000052">
    <property type="protein sequence ID" value="EDN82536.1"/>
    <property type="molecule type" value="Genomic_DNA"/>
</dbReference>
<reference evidence="1 2" key="1">
    <citation type="submission" date="2007-04" db="EMBL/GenBank/DDBJ databases">
        <authorList>
            <person name="Fulton L."/>
            <person name="Clifton S."/>
            <person name="Fulton B."/>
            <person name="Xu J."/>
            <person name="Minx P."/>
            <person name="Pepin K.H."/>
            <person name="Johnson M."/>
            <person name="Thiruvilangam P."/>
            <person name="Bhonagiri V."/>
            <person name="Nash W.E."/>
            <person name="Mardis E.R."/>
            <person name="Wilson R.K."/>
        </authorList>
    </citation>
    <scope>NUCLEOTIDE SEQUENCE [LARGE SCALE GENOMIC DNA]</scope>
    <source>
        <strain evidence="1 2">L2-32</strain>
    </source>
</reference>
<gene>
    <name evidence="1" type="ORF">BIFADO_01586</name>
</gene>
<proteinExistence type="predicted"/>
<comment type="caution">
    <text evidence="1">The sequence shown here is derived from an EMBL/GenBank/DDBJ whole genome shotgun (WGS) entry which is preliminary data.</text>
</comment>
<organism evidence="1 2">
    <name type="scientific">Bifidobacterium adolescentis L2-32</name>
    <dbReference type="NCBI Taxonomy" id="411481"/>
    <lineage>
        <taxon>Bacteria</taxon>
        <taxon>Bacillati</taxon>
        <taxon>Actinomycetota</taxon>
        <taxon>Actinomycetes</taxon>
        <taxon>Bifidobacteriales</taxon>
        <taxon>Bifidobacteriaceae</taxon>
        <taxon>Bifidobacterium</taxon>
    </lineage>
</organism>
<sequence>MTLLIVRSQYDVRPRNIKKMDGFRSFPRKEARKPSIP</sequence>
<evidence type="ECO:0000313" key="2">
    <source>
        <dbReference type="Proteomes" id="UP000003773"/>
    </source>
</evidence>
<dbReference type="AlphaFoldDB" id="A7A6V3"/>